<dbReference type="VEuPathDB" id="CryptoDB:Cvel_7659"/>
<accession>A0A0G4HNQ8</accession>
<name>A0A0G4HNQ8_9ALVE</name>
<evidence type="ECO:0000313" key="2">
    <source>
        <dbReference type="EMBL" id="CEM45830.1"/>
    </source>
</evidence>
<reference evidence="2" key="1">
    <citation type="submission" date="2014-11" db="EMBL/GenBank/DDBJ databases">
        <authorList>
            <person name="Otto D Thomas"/>
            <person name="Naeem Raeece"/>
        </authorList>
    </citation>
    <scope>NUCLEOTIDE SEQUENCE</scope>
</reference>
<organism evidence="2">
    <name type="scientific">Chromera velia CCMP2878</name>
    <dbReference type="NCBI Taxonomy" id="1169474"/>
    <lineage>
        <taxon>Eukaryota</taxon>
        <taxon>Sar</taxon>
        <taxon>Alveolata</taxon>
        <taxon>Colpodellida</taxon>
        <taxon>Chromeraceae</taxon>
        <taxon>Chromera</taxon>
    </lineage>
</organism>
<evidence type="ECO:0000256" key="1">
    <source>
        <dbReference type="SAM" id="MobiDB-lite"/>
    </source>
</evidence>
<feature type="compositionally biased region" description="Low complexity" evidence="1">
    <location>
        <begin position="70"/>
        <end position="95"/>
    </location>
</feature>
<proteinExistence type="predicted"/>
<dbReference type="AlphaFoldDB" id="A0A0G4HNQ8"/>
<feature type="region of interest" description="Disordered" evidence="1">
    <location>
        <begin position="70"/>
        <end position="136"/>
    </location>
</feature>
<gene>
    <name evidence="2" type="ORF">Cvel_7659</name>
</gene>
<protein>
    <submittedName>
        <fullName evidence="2">Uncharacterized protein</fullName>
    </submittedName>
</protein>
<dbReference type="EMBL" id="CDMZ01003296">
    <property type="protein sequence ID" value="CEM45830.1"/>
    <property type="molecule type" value="Genomic_DNA"/>
</dbReference>
<sequence length="180" mass="19271">MDVYGCVGNWQRQVAETAGEIVAIVPHKLLVCECSDFHLERNGDVGVEADDSKETVDLLYREGGIEPAEAAAAKRTSQQQGASSSSSSSSAESSSRIVAPPHPELPLDVAPQSVEEQENKAAAAAAMREALKGEQKQREAALLRVQALLKAVRKLAKVEKERDKVQAQAEAAEALAIRLN</sequence>